<evidence type="ECO:0000313" key="1">
    <source>
        <dbReference type="EMBL" id="GBP64282.1"/>
    </source>
</evidence>
<accession>A0A4C1XMR3</accession>
<organism evidence="1 2">
    <name type="scientific">Eumeta variegata</name>
    <name type="common">Bagworm moth</name>
    <name type="synonym">Eumeta japonica</name>
    <dbReference type="NCBI Taxonomy" id="151549"/>
    <lineage>
        <taxon>Eukaryota</taxon>
        <taxon>Metazoa</taxon>
        <taxon>Ecdysozoa</taxon>
        <taxon>Arthropoda</taxon>
        <taxon>Hexapoda</taxon>
        <taxon>Insecta</taxon>
        <taxon>Pterygota</taxon>
        <taxon>Neoptera</taxon>
        <taxon>Endopterygota</taxon>
        <taxon>Lepidoptera</taxon>
        <taxon>Glossata</taxon>
        <taxon>Ditrysia</taxon>
        <taxon>Tineoidea</taxon>
        <taxon>Psychidae</taxon>
        <taxon>Oiketicinae</taxon>
        <taxon>Eumeta</taxon>
    </lineage>
</organism>
<sequence length="164" mass="18569">MILFIQYAFIFRRRGPRASVDSPRSGLGRWRTRACACACTRLTNGVAVVKGRKGVYLFRTSDSPRAGDELKIWWLTMECQLRIFKGISRGVATAVSAVSMIRAPGLQRPLKSAPKKGLTNCNIRRVLESYCWDQGRTGLEGPGWYYKFKGLPEAFDKDRLDVQF</sequence>
<reference evidence="1 2" key="1">
    <citation type="journal article" date="2019" name="Commun. Biol.">
        <title>The bagworm genome reveals a unique fibroin gene that provides high tensile strength.</title>
        <authorList>
            <person name="Kono N."/>
            <person name="Nakamura H."/>
            <person name="Ohtoshi R."/>
            <person name="Tomita M."/>
            <person name="Numata K."/>
            <person name="Arakawa K."/>
        </authorList>
    </citation>
    <scope>NUCLEOTIDE SEQUENCE [LARGE SCALE GENOMIC DNA]</scope>
</reference>
<dbReference type="Proteomes" id="UP000299102">
    <property type="component" value="Unassembled WGS sequence"/>
</dbReference>
<name>A0A4C1XMR3_EUMVA</name>
<evidence type="ECO:0000313" key="2">
    <source>
        <dbReference type="Proteomes" id="UP000299102"/>
    </source>
</evidence>
<gene>
    <name evidence="1" type="ORF">EVAR_45330_1</name>
</gene>
<protein>
    <submittedName>
        <fullName evidence="1">Uncharacterized protein</fullName>
    </submittedName>
</protein>
<keyword evidence="2" id="KW-1185">Reference proteome</keyword>
<dbReference type="EMBL" id="BGZK01000893">
    <property type="protein sequence ID" value="GBP64282.1"/>
    <property type="molecule type" value="Genomic_DNA"/>
</dbReference>
<comment type="caution">
    <text evidence="1">The sequence shown here is derived from an EMBL/GenBank/DDBJ whole genome shotgun (WGS) entry which is preliminary data.</text>
</comment>
<dbReference type="AlphaFoldDB" id="A0A4C1XMR3"/>
<proteinExistence type="predicted"/>